<evidence type="ECO:0000313" key="4">
    <source>
        <dbReference type="EMBL" id="RKI89536.1"/>
    </source>
</evidence>
<evidence type="ECO:0000313" key="5">
    <source>
        <dbReference type="Proteomes" id="UP000280696"/>
    </source>
</evidence>
<dbReference type="PANTHER" id="PTHR46558:SF13">
    <property type="entry name" value="HTH-TYPE TRANSCRIPTIONAL REGULATOR IMMR"/>
    <property type="match status" value="1"/>
</dbReference>
<keyword evidence="2" id="KW-0472">Membrane</keyword>
<evidence type="ECO:0000256" key="2">
    <source>
        <dbReference type="SAM" id="Phobius"/>
    </source>
</evidence>
<dbReference type="RefSeq" id="WP_120471572.1">
    <property type="nucleotide sequence ID" value="NZ_CATAJS010000026.1"/>
</dbReference>
<dbReference type="SMART" id="SM00530">
    <property type="entry name" value="HTH_XRE"/>
    <property type="match status" value="1"/>
</dbReference>
<proteinExistence type="predicted"/>
<dbReference type="PROSITE" id="PS50943">
    <property type="entry name" value="HTH_CROC1"/>
    <property type="match status" value="1"/>
</dbReference>
<dbReference type="EMBL" id="RAYQ01000021">
    <property type="protein sequence ID" value="RKI89536.1"/>
    <property type="molecule type" value="Genomic_DNA"/>
</dbReference>
<dbReference type="InterPro" id="IPR001387">
    <property type="entry name" value="Cro/C1-type_HTH"/>
</dbReference>
<comment type="caution">
    <text evidence="4">The sequence shown here is derived from an EMBL/GenBank/DDBJ whole genome shotgun (WGS) entry which is preliminary data.</text>
</comment>
<dbReference type="PANTHER" id="PTHR46558">
    <property type="entry name" value="TRACRIPTIONAL REGULATORY PROTEIN-RELATED-RELATED"/>
    <property type="match status" value="1"/>
</dbReference>
<feature type="domain" description="HTH cro/C1-type" evidence="3">
    <location>
        <begin position="7"/>
        <end position="61"/>
    </location>
</feature>
<sequence>MKFNEKLMSIRKMKGLSQEELGMELQVSRQTISKWESGQSYPDFQRLVMLSDFFDMTLDELVKDIDVQDVRNKNLTDEKVASIYLDVENVKNKSGKIIKIFCYAGVILLGIVILGFILHLFFPDIEWLWGSTQ</sequence>
<dbReference type="SUPFAM" id="SSF47413">
    <property type="entry name" value="lambda repressor-like DNA-binding domains"/>
    <property type="match status" value="1"/>
</dbReference>
<dbReference type="Gene3D" id="1.10.260.40">
    <property type="entry name" value="lambda repressor-like DNA-binding domains"/>
    <property type="match status" value="1"/>
</dbReference>
<dbReference type="Proteomes" id="UP000280696">
    <property type="component" value="Unassembled WGS sequence"/>
</dbReference>
<dbReference type="GO" id="GO:0003677">
    <property type="term" value="F:DNA binding"/>
    <property type="evidence" value="ECO:0007669"/>
    <property type="project" value="UniProtKB-KW"/>
</dbReference>
<feature type="transmembrane region" description="Helical" evidence="2">
    <location>
        <begin position="100"/>
        <end position="122"/>
    </location>
</feature>
<dbReference type="OrthoDB" id="9801008at2"/>
<accession>A0A3A9AQI8</accession>
<dbReference type="CDD" id="cd00093">
    <property type="entry name" value="HTH_XRE"/>
    <property type="match status" value="1"/>
</dbReference>
<evidence type="ECO:0000256" key="1">
    <source>
        <dbReference type="ARBA" id="ARBA00023125"/>
    </source>
</evidence>
<keyword evidence="5" id="KW-1185">Reference proteome</keyword>
<gene>
    <name evidence="4" type="ORF">D7V94_17310</name>
</gene>
<protein>
    <submittedName>
        <fullName evidence="4">XRE family transcriptional regulator</fullName>
    </submittedName>
</protein>
<evidence type="ECO:0000259" key="3">
    <source>
        <dbReference type="PROSITE" id="PS50943"/>
    </source>
</evidence>
<keyword evidence="2" id="KW-1133">Transmembrane helix</keyword>
<dbReference type="Pfam" id="PF01381">
    <property type="entry name" value="HTH_3"/>
    <property type="match status" value="1"/>
</dbReference>
<organism evidence="4 5">
    <name type="scientific">Parablautia intestinalis</name>
    <dbReference type="NCBI Taxonomy" id="2320100"/>
    <lineage>
        <taxon>Bacteria</taxon>
        <taxon>Bacillati</taxon>
        <taxon>Bacillota</taxon>
        <taxon>Clostridia</taxon>
        <taxon>Lachnospirales</taxon>
        <taxon>Lachnospiraceae</taxon>
        <taxon>Parablautia</taxon>
    </lineage>
</organism>
<dbReference type="InterPro" id="IPR010982">
    <property type="entry name" value="Lambda_DNA-bd_dom_sf"/>
</dbReference>
<reference evidence="4 5" key="1">
    <citation type="submission" date="2018-09" db="EMBL/GenBank/DDBJ databases">
        <title>Murine metabolic-syndrome-specific gut microbial biobank.</title>
        <authorList>
            <person name="Liu C."/>
        </authorList>
    </citation>
    <scope>NUCLEOTIDE SEQUENCE [LARGE SCALE GENOMIC DNA]</scope>
    <source>
        <strain evidence="4 5">0.1xD8-82</strain>
    </source>
</reference>
<name>A0A3A9AQI8_9FIRM</name>
<dbReference type="AlphaFoldDB" id="A0A3A9AQI8"/>
<keyword evidence="2" id="KW-0812">Transmembrane</keyword>
<keyword evidence="1" id="KW-0238">DNA-binding</keyword>